<reference evidence="1" key="1">
    <citation type="submission" date="2007-10" db="EMBL/GenBank/DDBJ databases">
        <authorList>
            <person name="Wolff J.L.C."/>
            <person name="Valicente F.H."/>
            <person name="Oliveira J.V.C."/>
            <person name="Zanotto P.M.A."/>
        </authorList>
    </citation>
    <scope>NUCLEOTIDE SEQUENCE</scope>
    <source>
        <strain evidence="1">19</strain>
    </source>
</reference>
<protein>
    <submittedName>
        <fullName evidence="1">Uncharacterized protein</fullName>
    </submittedName>
</protein>
<organismHost>
    <name type="scientific">Lepidoptera</name>
    <name type="common">moths &amp; butterflies</name>
    <dbReference type="NCBI Taxonomy" id="7088"/>
</organismHost>
<accession>B2KWX5</accession>
<organism evidence="1">
    <name type="scientific">Spodoptera frugiperda nuclear polyhedrosis virus</name>
    <name type="common">SfNPV</name>
    <dbReference type="NCBI Taxonomy" id="10455"/>
    <lineage>
        <taxon>Viruses</taxon>
        <taxon>Viruses incertae sedis</taxon>
        <taxon>Naldaviricetes</taxon>
        <taxon>Lefavirales</taxon>
        <taxon>Baculoviridae</taxon>
        <taxon>Alphabaculovirus</taxon>
        <taxon>Alphabaculovirus spofrugiperdae</taxon>
    </lineage>
</organism>
<sequence>MAYPAVASFDKDTSNIQFSQTLLDNGMHDVKIELFDVDEKYIFDSENDRLMNLLIPEQFKVRINDGYYVPESVDYYPTGHVVLHVLSPTGDIRSVAVHINMLYFENDSAPWTVPDSIKEAYCE</sequence>
<name>B2KWX5_NPVSF</name>
<proteinExistence type="predicted"/>
<reference evidence="1" key="2">
    <citation type="journal article" date="2008" name="J. Gen. Virol.">
        <title>Analysis of the genome of Spodoptera frugiperda nucleopolyhedrovirus (SfMNPV-19) and of the high genomic heterogeneity in group II nucleopolyhedroviruses.</title>
        <authorList>
            <person name="Wolff J.L."/>
            <person name="Valicente F.H."/>
            <person name="Martins R."/>
            <person name="Oliveira J.V."/>
            <person name="Zanotto P.M."/>
        </authorList>
    </citation>
    <scope>NUCLEOTIDE SEQUENCE</scope>
    <source>
        <strain evidence="1">19</strain>
    </source>
</reference>
<evidence type="ECO:0000313" key="1">
    <source>
        <dbReference type="EMBL" id="ACA02599.1"/>
    </source>
</evidence>
<dbReference type="EMBL" id="EU258200">
    <property type="protein sequence ID" value="ACA02599.1"/>
    <property type="molecule type" value="Genomic_DNA"/>
</dbReference>